<gene>
    <name evidence="2" type="ORF">PECM_005152</name>
</gene>
<dbReference type="OrthoDB" id="448954at2759"/>
<evidence type="ECO:0008006" key="4">
    <source>
        <dbReference type="Google" id="ProtNLM"/>
    </source>
</evidence>
<reference evidence="2" key="1">
    <citation type="journal article" date="2020" name="Front. Microbiol.">
        <title>Gene regulatory networks of Penicillium echinulatum 2HH and Penicillium oxalicum 114-2 inferred by a computational biology approach.</title>
        <authorList>
            <person name="Lenz A.R."/>
            <person name="Galan-Vasquez E."/>
            <person name="Balbinot E."/>
            <person name="De Abreu F.P."/>
            <person name="De Oliveira N.S."/>
            <person name="Da Rosa L.O."/>
            <person name="De Avila E Silva S."/>
            <person name="Camassola M."/>
            <person name="Dillon A.J.P."/>
            <person name="Perez-Rueda E."/>
        </authorList>
    </citation>
    <scope>NUCLEOTIDE SEQUENCE</scope>
    <source>
        <strain evidence="2">S1M29</strain>
    </source>
</reference>
<proteinExistence type="predicted"/>
<evidence type="ECO:0000256" key="1">
    <source>
        <dbReference type="SAM" id="MobiDB-lite"/>
    </source>
</evidence>
<organism evidence="2 3">
    <name type="scientific">Penicillium ucsense</name>
    <dbReference type="NCBI Taxonomy" id="2839758"/>
    <lineage>
        <taxon>Eukaryota</taxon>
        <taxon>Fungi</taxon>
        <taxon>Dikarya</taxon>
        <taxon>Ascomycota</taxon>
        <taxon>Pezizomycotina</taxon>
        <taxon>Eurotiomycetes</taxon>
        <taxon>Eurotiomycetidae</taxon>
        <taxon>Eurotiales</taxon>
        <taxon>Aspergillaceae</taxon>
        <taxon>Penicillium</taxon>
    </lineage>
</organism>
<dbReference type="Proteomes" id="UP000631181">
    <property type="component" value="Unassembled WGS sequence"/>
</dbReference>
<feature type="compositionally biased region" description="Basic and acidic residues" evidence="1">
    <location>
        <begin position="182"/>
        <end position="199"/>
    </location>
</feature>
<feature type="compositionally biased region" description="Acidic residues" evidence="1">
    <location>
        <begin position="287"/>
        <end position="297"/>
    </location>
</feature>
<evidence type="ECO:0000313" key="2">
    <source>
        <dbReference type="EMBL" id="KAF7716796.1"/>
    </source>
</evidence>
<feature type="compositionally biased region" description="Acidic residues" evidence="1">
    <location>
        <begin position="202"/>
        <end position="213"/>
    </location>
</feature>
<keyword evidence="3" id="KW-1185">Reference proteome</keyword>
<feature type="compositionally biased region" description="Low complexity" evidence="1">
    <location>
        <begin position="246"/>
        <end position="263"/>
    </location>
</feature>
<feature type="compositionally biased region" description="Polar residues" evidence="1">
    <location>
        <begin position="303"/>
        <end position="314"/>
    </location>
</feature>
<feature type="compositionally biased region" description="Basic residues" evidence="1">
    <location>
        <begin position="224"/>
        <end position="241"/>
    </location>
</feature>
<evidence type="ECO:0000313" key="3">
    <source>
        <dbReference type="Proteomes" id="UP000631181"/>
    </source>
</evidence>
<comment type="caution">
    <text evidence="2">The sequence shown here is derived from an EMBL/GenBank/DDBJ whole genome shotgun (WGS) entry which is preliminary data.</text>
</comment>
<dbReference type="EMBL" id="WIWV01000035">
    <property type="protein sequence ID" value="KAF7716796.1"/>
    <property type="molecule type" value="Genomic_DNA"/>
</dbReference>
<protein>
    <recommendedName>
        <fullName evidence="4">BTB domain-containing protein</fullName>
    </recommendedName>
</protein>
<accession>A0A8J8W4J1</accession>
<dbReference type="AlphaFoldDB" id="A0A8J8W4J1"/>
<feature type="region of interest" description="Disordered" evidence="1">
    <location>
        <begin position="86"/>
        <end position="353"/>
    </location>
</feature>
<name>A0A8J8W4J1_9EURO</name>
<sequence length="561" mass="61757">MNNGHTRESKHRIAVLEDEEVETFVAFCEYAYTGDYKVPALPESTVSASTKIIAQASTQQHDVQSESIESRRNSVLSWRGTYRTESFSSAAPPLVPSPPPESVVEDNGEMHGLQDDPIPEKNGLEEASEGNSHEEAEDRVEDAAAPSETHDPASHEQLVAHYRPNDEVEPENATNSSVHLVPSHEIEQVTTDSGEHATLEDALPEEQPIEEPEYVSTPNTSSAKMRKCKKTCKRKSHKHRLENKCPTSLTPPSTPPAQSAEPTILEELVPVGQSAQEAALPATPDPGFEEQREEDTSAEAQPEGSTPRSQSPSVSAMDEPRSPESVRSQSTNKGFPRSSPSPAPSVKSTSSDRPILDMSFAKQRFEPSRHTAGLDLWDEFKAIQYEDENAAPAASPTTQACTPPYLTFHAKLYVFATRYLIPALAQLCLRKLHADLVQLPLNETIGDLEPAGAYKFHTPDTQSLVLDLLHYAYTKTTRLEPINPTSATQLRENELRRLVVHYAACRVKELARWHAVSESGMATPVVTGRYTPGAKQAKPTSMKALLDQTPELASDLVYRMM</sequence>
<feature type="compositionally biased region" description="Basic and acidic residues" evidence="1">
    <location>
        <begin position="108"/>
        <end position="124"/>
    </location>
</feature>